<dbReference type="InterPro" id="IPR029000">
    <property type="entry name" value="Cyclophilin-like_dom_sf"/>
</dbReference>
<protein>
    <submittedName>
        <fullName evidence="3">Peptidyl-prolyl cis-trans isomerase</fullName>
    </submittedName>
</protein>
<keyword evidence="3" id="KW-0413">Isomerase</keyword>
<dbReference type="EMBL" id="BDSA01000004">
    <property type="protein sequence ID" value="GBE62185.1"/>
    <property type="molecule type" value="Genomic_DNA"/>
</dbReference>
<dbReference type="GO" id="GO:0016018">
    <property type="term" value="F:cyclosporin A binding"/>
    <property type="evidence" value="ECO:0007669"/>
    <property type="project" value="TreeGrafter"/>
</dbReference>
<dbReference type="PANTHER" id="PTHR11071">
    <property type="entry name" value="PEPTIDYL-PROLYL CIS-TRANS ISOMERASE"/>
    <property type="match status" value="1"/>
</dbReference>
<feature type="signal peptide" evidence="1">
    <location>
        <begin position="1"/>
        <end position="21"/>
    </location>
</feature>
<feature type="chain" id="PRO_5014147000" evidence="1">
    <location>
        <begin position="22"/>
        <end position="261"/>
    </location>
</feature>
<evidence type="ECO:0000259" key="2">
    <source>
        <dbReference type="PROSITE" id="PS50072"/>
    </source>
</evidence>
<dbReference type="Gene3D" id="2.40.100.10">
    <property type="entry name" value="Cyclophilin-like"/>
    <property type="match status" value="1"/>
</dbReference>
<sequence length="261" mass="28661">MRSTFLLPVDLVCFAARKVGALSWGTKALLGAVGCAAYYNKRRSAVTVHNNSSLTEDAITDYVYFDLAADRRYLGRILIGLYGNHQPLTCENFVQMCKGYEVGGRRIGFLNSKVDQVFPRNGLIFGQLFHPGGPLTSCTIYGRTMPEESFELPFMQEGDVAMLSTSDEVGMTSRFLITLVGNPCLGRRPVVLGTVVKGMKLIRSLGNEPLSEGLPKRDLRYVSSQQRRILFSIIGCGLYRGPEDGPKSFFVKAASALPSPT</sequence>
<dbReference type="PANTHER" id="PTHR11071:SF561">
    <property type="entry name" value="PEPTIDYL-PROLYL CIS-TRANS ISOMERASE D-RELATED"/>
    <property type="match status" value="1"/>
</dbReference>
<proteinExistence type="predicted"/>
<feature type="domain" description="PPIase cyclophilin-type" evidence="2">
    <location>
        <begin position="64"/>
        <end position="226"/>
    </location>
</feature>
<dbReference type="GO" id="GO:0003755">
    <property type="term" value="F:peptidyl-prolyl cis-trans isomerase activity"/>
    <property type="evidence" value="ECO:0007669"/>
    <property type="project" value="InterPro"/>
</dbReference>
<dbReference type="GO" id="GO:0006457">
    <property type="term" value="P:protein folding"/>
    <property type="evidence" value="ECO:0007669"/>
    <property type="project" value="TreeGrafter"/>
</dbReference>
<evidence type="ECO:0000313" key="3">
    <source>
        <dbReference type="EMBL" id="GBE62185.1"/>
    </source>
</evidence>
<evidence type="ECO:0000256" key="1">
    <source>
        <dbReference type="SAM" id="SignalP"/>
    </source>
</evidence>
<dbReference type="InterPro" id="IPR002130">
    <property type="entry name" value="Cyclophilin-type_PPIase_dom"/>
</dbReference>
<dbReference type="GO" id="GO:0005737">
    <property type="term" value="C:cytoplasm"/>
    <property type="evidence" value="ECO:0007669"/>
    <property type="project" value="TreeGrafter"/>
</dbReference>
<dbReference type="Pfam" id="PF00160">
    <property type="entry name" value="Pro_isomerase"/>
    <property type="match status" value="1"/>
</dbReference>
<name>A0A2H6KGR9_9APIC</name>
<keyword evidence="4" id="KW-1185">Reference proteome</keyword>
<dbReference type="Proteomes" id="UP000236319">
    <property type="component" value="Unassembled WGS sequence"/>
</dbReference>
<comment type="caution">
    <text evidence="3">The sequence shown here is derived from an EMBL/GenBank/DDBJ whole genome shotgun (WGS) entry which is preliminary data.</text>
</comment>
<reference evidence="3 4" key="1">
    <citation type="journal article" date="2017" name="BMC Genomics">
        <title>Whole-genome assembly of Babesia ovata and comparative genomics between closely related pathogens.</title>
        <authorList>
            <person name="Yamagishi J."/>
            <person name="Asada M."/>
            <person name="Hakimi H."/>
            <person name="Tanaka T.Q."/>
            <person name="Sugimoto C."/>
            <person name="Kawazu S."/>
        </authorList>
    </citation>
    <scope>NUCLEOTIDE SEQUENCE [LARGE SCALE GENOMIC DNA]</scope>
    <source>
        <strain evidence="3 4">Miyake</strain>
    </source>
</reference>
<gene>
    <name evidence="3" type="ORF">BOVATA_036780</name>
</gene>
<dbReference type="PROSITE" id="PS50072">
    <property type="entry name" value="CSA_PPIASE_2"/>
    <property type="match status" value="1"/>
</dbReference>
<organism evidence="3 4">
    <name type="scientific">Babesia ovata</name>
    <dbReference type="NCBI Taxonomy" id="189622"/>
    <lineage>
        <taxon>Eukaryota</taxon>
        <taxon>Sar</taxon>
        <taxon>Alveolata</taxon>
        <taxon>Apicomplexa</taxon>
        <taxon>Aconoidasida</taxon>
        <taxon>Piroplasmida</taxon>
        <taxon>Babesiidae</taxon>
        <taxon>Babesia</taxon>
    </lineage>
</organism>
<dbReference type="SUPFAM" id="SSF50891">
    <property type="entry name" value="Cyclophilin-like"/>
    <property type="match status" value="1"/>
</dbReference>
<dbReference type="VEuPathDB" id="PiroplasmaDB:BOVATA_036780"/>
<dbReference type="RefSeq" id="XP_028868428.1">
    <property type="nucleotide sequence ID" value="XM_029012595.1"/>
</dbReference>
<dbReference type="GeneID" id="39875955"/>
<accession>A0A2H6KGR9</accession>
<keyword evidence="1" id="KW-0732">Signal</keyword>
<evidence type="ECO:0000313" key="4">
    <source>
        <dbReference type="Proteomes" id="UP000236319"/>
    </source>
</evidence>
<dbReference type="AlphaFoldDB" id="A0A2H6KGR9"/>
<dbReference type="OrthoDB" id="193499at2759"/>